<dbReference type="Gene3D" id="3.30.1330.60">
    <property type="entry name" value="OmpA-like domain"/>
    <property type="match status" value="1"/>
</dbReference>
<dbReference type="RefSeq" id="WP_130286442.1">
    <property type="nucleotide sequence ID" value="NZ_SGXE01000002.1"/>
</dbReference>
<comment type="caution">
    <text evidence="4">The sequence shown here is derived from an EMBL/GenBank/DDBJ whole genome shotgun (WGS) entry which is preliminary data.</text>
</comment>
<evidence type="ECO:0000256" key="1">
    <source>
        <dbReference type="PROSITE-ProRule" id="PRU00473"/>
    </source>
</evidence>
<evidence type="ECO:0000256" key="2">
    <source>
        <dbReference type="SAM" id="Coils"/>
    </source>
</evidence>
<evidence type="ECO:0000259" key="3">
    <source>
        <dbReference type="PROSITE" id="PS51123"/>
    </source>
</evidence>
<dbReference type="InterPro" id="IPR036737">
    <property type="entry name" value="OmpA-like_sf"/>
</dbReference>
<dbReference type="Pfam" id="PF00691">
    <property type="entry name" value="OmpA"/>
    <property type="match status" value="1"/>
</dbReference>
<dbReference type="Proteomes" id="UP000292262">
    <property type="component" value="Unassembled WGS sequence"/>
</dbReference>
<proteinExistence type="predicted"/>
<evidence type="ECO:0000313" key="5">
    <source>
        <dbReference type="Proteomes" id="UP000292262"/>
    </source>
</evidence>
<accession>A0A4Q7P0V5</accession>
<dbReference type="OrthoDB" id="9815217at2"/>
<keyword evidence="1" id="KW-0472">Membrane</keyword>
<dbReference type="InterPro" id="IPR006665">
    <property type="entry name" value="OmpA-like"/>
</dbReference>
<sequence>MNKFILLTTLVLTVTSLQAQKKKDLLAEIDKLRNELRTTKNELAETSKQISVAESKAKSMEAQVKSLKETNESLLANMGSFTELSKKKAENSEKLLKTVQEKDKQLKTINDEITKKDSINLAALTIFKDKIGGDANITVKQGVVYMVIPNANLFGDPDKSYKLEDKAKGVLGKIAGVLNQKKDLHVIVEGNSNALKFDGKPLSDNWDLSSLQAAAVARALQKDFKVDPKRIEVVGKSEYGMESIETVTRIIIDPNFDNFYQTVKNNMKNDKG</sequence>
<dbReference type="SUPFAM" id="SSF103088">
    <property type="entry name" value="OmpA-like"/>
    <property type="match status" value="1"/>
</dbReference>
<feature type="domain" description="OmpA-like" evidence="3">
    <location>
        <begin position="141"/>
        <end position="258"/>
    </location>
</feature>
<name>A0A4Q7P0V5_9FLAO</name>
<feature type="coiled-coil region" evidence="2">
    <location>
        <begin position="22"/>
        <end position="112"/>
    </location>
</feature>
<dbReference type="AlphaFoldDB" id="A0A4Q7P0V5"/>
<organism evidence="4 5">
    <name type="scientific">Aquimarina brevivitae</name>
    <dbReference type="NCBI Taxonomy" id="323412"/>
    <lineage>
        <taxon>Bacteria</taxon>
        <taxon>Pseudomonadati</taxon>
        <taxon>Bacteroidota</taxon>
        <taxon>Flavobacteriia</taxon>
        <taxon>Flavobacteriales</taxon>
        <taxon>Flavobacteriaceae</taxon>
        <taxon>Aquimarina</taxon>
    </lineage>
</organism>
<dbReference type="PROSITE" id="PS51123">
    <property type="entry name" value="OMPA_2"/>
    <property type="match status" value="1"/>
</dbReference>
<gene>
    <name evidence="4" type="ORF">EV197_1882</name>
</gene>
<dbReference type="GO" id="GO:0016020">
    <property type="term" value="C:membrane"/>
    <property type="evidence" value="ECO:0007669"/>
    <property type="project" value="UniProtKB-UniRule"/>
</dbReference>
<reference evidence="4 5" key="1">
    <citation type="submission" date="2019-02" db="EMBL/GenBank/DDBJ databases">
        <title>Genomic Encyclopedia of Type Strains, Phase IV (KMG-IV): sequencing the most valuable type-strain genomes for metagenomic binning, comparative biology and taxonomic classification.</title>
        <authorList>
            <person name="Goeker M."/>
        </authorList>
    </citation>
    <scope>NUCLEOTIDE SEQUENCE [LARGE SCALE GENOMIC DNA]</scope>
    <source>
        <strain evidence="4 5">DSM 17196</strain>
    </source>
</reference>
<evidence type="ECO:0000313" key="4">
    <source>
        <dbReference type="EMBL" id="RZS93304.1"/>
    </source>
</evidence>
<dbReference type="PANTHER" id="PTHR30329:SF21">
    <property type="entry name" value="LIPOPROTEIN YIAD-RELATED"/>
    <property type="match status" value="1"/>
</dbReference>
<protein>
    <submittedName>
        <fullName evidence="4">Chemotaxis protein MotB</fullName>
    </submittedName>
</protein>
<dbReference type="InterPro" id="IPR050330">
    <property type="entry name" value="Bact_OuterMem_StrucFunc"/>
</dbReference>
<dbReference type="PANTHER" id="PTHR30329">
    <property type="entry name" value="STATOR ELEMENT OF FLAGELLAR MOTOR COMPLEX"/>
    <property type="match status" value="1"/>
</dbReference>
<keyword evidence="2" id="KW-0175">Coiled coil</keyword>
<keyword evidence="5" id="KW-1185">Reference proteome</keyword>
<dbReference type="EMBL" id="SGXE01000002">
    <property type="protein sequence ID" value="RZS93304.1"/>
    <property type="molecule type" value="Genomic_DNA"/>
</dbReference>